<name>A0A9P8T693_9ASCO</name>
<dbReference type="RefSeq" id="XP_046061816.1">
    <property type="nucleotide sequence ID" value="XM_046204274.1"/>
</dbReference>
<gene>
    <name evidence="1" type="ORF">OGAPHI_003309</name>
</gene>
<dbReference type="Proteomes" id="UP000769157">
    <property type="component" value="Unassembled WGS sequence"/>
</dbReference>
<dbReference type="AlphaFoldDB" id="A0A9P8T693"/>
<keyword evidence="2" id="KW-1185">Reference proteome</keyword>
<dbReference type="EMBL" id="JAEUBE010000199">
    <property type="protein sequence ID" value="KAH3666860.1"/>
    <property type="molecule type" value="Genomic_DNA"/>
</dbReference>
<proteinExistence type="predicted"/>
<comment type="caution">
    <text evidence="1">The sequence shown here is derived from an EMBL/GenBank/DDBJ whole genome shotgun (WGS) entry which is preliminary data.</text>
</comment>
<accession>A0A9P8T693</accession>
<evidence type="ECO:0000313" key="1">
    <source>
        <dbReference type="EMBL" id="KAH3666860.1"/>
    </source>
</evidence>
<dbReference type="OrthoDB" id="3988553at2759"/>
<reference evidence="1" key="2">
    <citation type="submission" date="2021-01" db="EMBL/GenBank/DDBJ databases">
        <authorList>
            <person name="Schikora-Tamarit M.A."/>
        </authorList>
    </citation>
    <scope>NUCLEOTIDE SEQUENCE</scope>
    <source>
        <strain evidence="1">CBS6075</strain>
    </source>
</reference>
<protein>
    <submittedName>
        <fullName evidence="1">Uncharacterized protein</fullName>
    </submittedName>
</protein>
<dbReference type="GeneID" id="70235276"/>
<organism evidence="1 2">
    <name type="scientific">Ogataea philodendri</name>
    <dbReference type="NCBI Taxonomy" id="1378263"/>
    <lineage>
        <taxon>Eukaryota</taxon>
        <taxon>Fungi</taxon>
        <taxon>Dikarya</taxon>
        <taxon>Ascomycota</taxon>
        <taxon>Saccharomycotina</taxon>
        <taxon>Pichiomycetes</taxon>
        <taxon>Pichiales</taxon>
        <taxon>Pichiaceae</taxon>
        <taxon>Ogataea</taxon>
    </lineage>
</organism>
<sequence>MSSSLSSSSSAAAAVASSAGAEEAAAAAGAAAAWDGWVARSKGDLGDGGDGRHEVLDQLVIGDVQDGRWEHLAIVVNLNNSQTVGERRDVQHVQQRSLGRSDLLVLGQDLNVGGNFNGTSGNLGWNTQSLEERGLTWLHTGVTSWDVNVSWSNGTGSGWSGNLVVQDDVSDRLEVGVGEDETNITSDKWHQLVKVWVLGDESSKGSSNHGVLTHKDNSVLSKGLSNLVHLLRRDVVDTNDEDRLLDKLLLELPYDDLDSALVQFKEQLKLNENTPAFLQTVFDRLVHVLDKLVIPGLENYVNETDRESLESACDIICWFYNTSYMQSRKGGPEVISTDMTLSLLSCLWTRIHNFTETEHEGLALVTSTIQVVLETLPQSSYAQILEWLQNVEPPRYSNTAMDDFFYACLRSFTARIALDELESITTKHAPSSPSQGDFLNTVLQLYDRWRPDDSTEKGEYILDRGLSIVKKSLSSEPATVVHVSAHDPETDPNCYRYYLAREQYLKNQKNPDWVQIFENDGTVEVCEIDAELGSLTTISLDEPVIQRFKEPKSKANVFRRIYRAIKPRKVEPETPVSGQLSTISTLKYRFLDWFWGFWYPVDDHEGMRSSHLSRVNSHLLFHTDSDELR</sequence>
<reference evidence="1" key="1">
    <citation type="journal article" date="2021" name="Open Biol.">
        <title>Shared evolutionary footprints suggest mitochondrial oxidative damage underlies multiple complex I losses in fungi.</title>
        <authorList>
            <person name="Schikora-Tamarit M.A."/>
            <person name="Marcet-Houben M."/>
            <person name="Nosek J."/>
            <person name="Gabaldon T."/>
        </authorList>
    </citation>
    <scope>NUCLEOTIDE SEQUENCE</scope>
    <source>
        <strain evidence="1">CBS6075</strain>
    </source>
</reference>
<evidence type="ECO:0000313" key="2">
    <source>
        <dbReference type="Proteomes" id="UP000769157"/>
    </source>
</evidence>